<dbReference type="InterPro" id="IPR029058">
    <property type="entry name" value="AB_hydrolase_fold"/>
</dbReference>
<dbReference type="AlphaFoldDB" id="A0A0Q0A7Z5"/>
<dbReference type="Proteomes" id="UP000050384">
    <property type="component" value="Unassembled WGS sequence"/>
</dbReference>
<protein>
    <recommendedName>
        <fullName evidence="3">Lipoprotein</fullName>
    </recommendedName>
</protein>
<dbReference type="Gene3D" id="3.40.50.1820">
    <property type="entry name" value="alpha/beta hydrolase"/>
    <property type="match status" value="1"/>
</dbReference>
<gene>
    <name evidence="1" type="ORF">ALO94_04878</name>
</gene>
<dbReference type="PANTHER" id="PTHR35560:SF3">
    <property type="entry name" value="PEPTIDASE S9 PROLYL OLIGOPEPTIDASE CATALYTIC DOMAIN-CONTAINING PROTEIN"/>
    <property type="match status" value="1"/>
</dbReference>
<dbReference type="PATRIC" id="fig|264459.3.peg.1347"/>
<evidence type="ECO:0008006" key="3">
    <source>
        <dbReference type="Google" id="ProtNLM"/>
    </source>
</evidence>
<evidence type="ECO:0000313" key="2">
    <source>
        <dbReference type="Proteomes" id="UP000050384"/>
    </source>
</evidence>
<reference evidence="1 2" key="1">
    <citation type="submission" date="2015-09" db="EMBL/GenBank/DDBJ databases">
        <title>Genome announcement of multiple Pseudomonas syringae strains.</title>
        <authorList>
            <person name="Thakur S."/>
            <person name="Wang P.W."/>
            <person name="Gong Y."/>
            <person name="Weir B.S."/>
            <person name="Guttman D.S."/>
        </authorList>
    </citation>
    <scope>NUCLEOTIDE SEQUENCE [LARGE SCALE GENOMIC DNA]</scope>
    <source>
        <strain evidence="1 2">ICMP16929</strain>
    </source>
</reference>
<dbReference type="PANTHER" id="PTHR35560">
    <property type="entry name" value="BLL0132 PROTEIN"/>
    <property type="match status" value="1"/>
</dbReference>
<comment type="caution">
    <text evidence="1">The sequence shown here is derived from an EMBL/GenBank/DDBJ whole genome shotgun (WGS) entry which is preliminary data.</text>
</comment>
<dbReference type="EMBL" id="LJRI01001207">
    <property type="protein sequence ID" value="KPY69859.1"/>
    <property type="molecule type" value="Genomic_DNA"/>
</dbReference>
<dbReference type="SUPFAM" id="SSF53474">
    <property type="entry name" value="alpha/beta-Hydrolases"/>
    <property type="match status" value="1"/>
</dbReference>
<sequence>MRRMPLAMTAYSSKAVVESFRTPLRTEPPPSACAGSRPVLRKAKSINATRSPPRVSEHMIKPLLVLLLSTAFVSLGAHAEDQAVTSISPDRLAINGAEATLGLSQEWVHPKPKIERVVIVLHGRLRNAQTYLRSIERAANQSKERGKTLLIAPQFLDEKDIVAHHLPESILRWRQNSWMEGATSTGPKPVSSFLVLDHILKRLSDSKLFPNLKEVVIAGHSGGAQVVQRYAMIGGKEDALLQREGVKLRYVIANPSSYAYFDAERPEPVTAQSCPDFDEWKYGLNKMPFYSGKEKPADIEKNYVKRDITYLMGELDTDRNHPALDKTCAAEAQGAYRLIRGQNYFNYLKKRHPEGLNQRLVIVPKVGHNGDGIFTSPEGQAVLFKPF</sequence>
<proteinExistence type="predicted"/>
<accession>A0A0Q0A7Z5</accession>
<organism evidence="1 2">
    <name type="scientific">Pseudomonas syringae pv. spinaceae</name>
    <dbReference type="NCBI Taxonomy" id="264459"/>
    <lineage>
        <taxon>Bacteria</taxon>
        <taxon>Pseudomonadati</taxon>
        <taxon>Pseudomonadota</taxon>
        <taxon>Gammaproteobacteria</taxon>
        <taxon>Pseudomonadales</taxon>
        <taxon>Pseudomonadaceae</taxon>
        <taxon>Pseudomonas</taxon>
        <taxon>Pseudomonas syringae</taxon>
    </lineage>
</organism>
<name>A0A0Q0A7Z5_PSESX</name>
<evidence type="ECO:0000313" key="1">
    <source>
        <dbReference type="EMBL" id="KPY69859.1"/>
    </source>
</evidence>